<sequence>MAAADLDGDGDLDLLASNFSGYTVSVLINQPPPPQVRIVGDSVLCNGGQTQLTARGPVPIVAYRWSTGATTASITVSQPGTYGVSVTFNEGTISTAQHVVTAITPTARITGDTVLCGGQALPLLAVSPGARSYAWSTGATTAGISVTQPGTYTVTALFGTGCAATARITVRAPTVLITGNPVLCSGAGASTVLTATAAPGATIRWSTGATTTALTVSQPGTYTATATFPGGCTLTASQAVTRPVATISGDTVVCAGRPVQLTAALPGVANATYSWSTGATTPGISVAQAGTYFVAVGYGAGCVSTLQLRVRAGLVVPTFSLGADTTLCEGEALVLRAPARQPGVAYRWSDGSTGSTLRVTQAGSYSLQLTGGCDVRTASRRIDYKACLNIPNVVTANNDGQNDQFKIQGLTGGNWTLEVFDRWGRKVYTTTAYQNNWGDQAAAGVYFYLLRRPDTAASYKGWVEVLR</sequence>
<dbReference type="SUPFAM" id="SSF49299">
    <property type="entry name" value="PKD domain"/>
    <property type="match status" value="1"/>
</dbReference>
<comment type="caution">
    <text evidence="1">The sequence shown here is derived from an EMBL/GenBank/DDBJ whole genome shotgun (WGS) entry which is preliminary data.</text>
</comment>
<evidence type="ECO:0000313" key="1">
    <source>
        <dbReference type="EMBL" id="NKI87701.1"/>
    </source>
</evidence>
<gene>
    <name evidence="1" type="ORF">HBN54_000280</name>
</gene>
<proteinExistence type="predicted"/>
<reference evidence="1 2" key="1">
    <citation type="submission" date="2020-03" db="EMBL/GenBank/DDBJ databases">
        <title>Genomic Encyclopedia of Type Strains, Phase IV (KMG-V): Genome sequencing to study the core and pangenomes of soil and plant-associated prokaryotes.</title>
        <authorList>
            <person name="Whitman W."/>
        </authorList>
    </citation>
    <scope>NUCLEOTIDE SEQUENCE [LARGE SCALE GENOMIC DNA]</scope>
    <source>
        <strain evidence="1 2">1B</strain>
    </source>
</reference>
<dbReference type="InterPro" id="IPR035986">
    <property type="entry name" value="PKD_dom_sf"/>
</dbReference>
<accession>A0ABX1HF91</accession>
<dbReference type="Proteomes" id="UP000717634">
    <property type="component" value="Unassembled WGS sequence"/>
</dbReference>
<name>A0ABX1HF91_9BACT</name>
<dbReference type="EMBL" id="JAAVTK010000001">
    <property type="protein sequence ID" value="NKI87701.1"/>
    <property type="molecule type" value="Genomic_DNA"/>
</dbReference>
<protein>
    <submittedName>
        <fullName evidence="1">Gliding motility-associated-like protein</fullName>
    </submittedName>
</protein>
<organism evidence="1 2">
    <name type="scientific">Hymenobacter artigasi</name>
    <dbReference type="NCBI Taxonomy" id="2719616"/>
    <lineage>
        <taxon>Bacteria</taxon>
        <taxon>Pseudomonadati</taxon>
        <taxon>Bacteroidota</taxon>
        <taxon>Cytophagia</taxon>
        <taxon>Cytophagales</taxon>
        <taxon>Hymenobacteraceae</taxon>
        <taxon>Hymenobacter</taxon>
    </lineage>
</organism>
<dbReference type="Pfam" id="PF13585">
    <property type="entry name" value="CHU_C"/>
    <property type="match status" value="1"/>
</dbReference>
<keyword evidence="2" id="KW-1185">Reference proteome</keyword>
<evidence type="ECO:0000313" key="2">
    <source>
        <dbReference type="Proteomes" id="UP000717634"/>
    </source>
</evidence>